<proteinExistence type="predicted"/>
<dbReference type="Pfam" id="PF12255">
    <property type="entry name" value="TcdB_toxin_midC"/>
    <property type="match status" value="1"/>
</dbReference>
<gene>
    <name evidence="2" type="ORF">CWATWH0402_2040</name>
</gene>
<evidence type="ECO:0000313" key="3">
    <source>
        <dbReference type="Proteomes" id="UP000018130"/>
    </source>
</evidence>
<comment type="caution">
    <text evidence="2">The sequence shown here is derived from an EMBL/GenBank/DDBJ whole genome shotgun (WGS) entry which is preliminary data.</text>
</comment>
<reference evidence="2 3" key="2">
    <citation type="submission" date="2013-09" db="EMBL/GenBank/DDBJ databases">
        <title>Whole genome comparison of six Crocosphaera watsonii strains with differing phenotypes.</title>
        <authorList>
            <person name="Bench S.R."/>
            <person name="Heller P."/>
            <person name="Frank I."/>
            <person name="Arciniega M."/>
            <person name="Shilova I.N."/>
            <person name="Zehr J.P."/>
        </authorList>
    </citation>
    <scope>NUCLEOTIDE SEQUENCE [LARGE SCALE GENOMIC DNA]</scope>
    <source>
        <strain evidence="2 3">WH 0402</strain>
    </source>
</reference>
<dbReference type="AlphaFoldDB" id="T2JU08"/>
<name>T2JU08_CROWT</name>
<organism evidence="2 3">
    <name type="scientific">Crocosphaera watsonii WH 0402</name>
    <dbReference type="NCBI Taxonomy" id="1284629"/>
    <lineage>
        <taxon>Bacteria</taxon>
        <taxon>Bacillati</taxon>
        <taxon>Cyanobacteriota</taxon>
        <taxon>Cyanophyceae</taxon>
        <taxon>Oscillatoriophycideae</taxon>
        <taxon>Chroococcales</taxon>
        <taxon>Aphanothecaceae</taxon>
        <taxon>Crocosphaera</taxon>
    </lineage>
</organism>
<evidence type="ECO:0000313" key="2">
    <source>
        <dbReference type="EMBL" id="CCQ69293.1"/>
    </source>
</evidence>
<sequence>MTGRRGDGETGGNSSDQLLSVKDNLQLWDAPKGPDIVKDDGYTVAPVLTKTWYHTGAWQQSLSLFEKYQQEYFQGDNRAAKMLQPMFEWGEDYQPTPEEVRQANMALKETVLRSEVYGLDGTELEQYPYSVSEAGFNIKLLQPLDENQASEYKNAVFFVWEREAIAYEYERNINDPRIAHNFTVEIDDYGNVLKDCAIAYERRENTDTIPEQNSLKATYSENKFINLLDSSEDNEKFRLLGVPYENKGYELTNISLPDGKDYFDFEAIANLLNLENLNETNTNLLTWERHYYWDQSLQKILQLGEVSNLGLLARSEIAVVSQEHIKSVFSEGDDKVLEETELNVLLQDKGEYKEAEGYWWNPGLKQSYLGKDSFYLPSDTTDPFEYVNKVQYDEYKMFAVKVTDAINNEMTVEKIDYQTLQPQKMRDINDNISEVLFDPLGMVIVSYYYGTENGIEVGFKENVNEVILPPFNMEEAIENPEKYLNKAGSYFYYDLFAWKTNKIPVHAVNLMYENYTVDERKEEENNNNEREQRVQISITHSDGFGREVQTKIQVEPGQGFSIKENGELEENKLEQRWLCSGRKLYNQKGNPYKEYEPYYIDTYEYVNNPQLNQFGVSSVLHYDPLDRPIRVDIAKGFFTKVEFTPWWEKHYDENDTVKDSNFYKKHIKDDETVTNLENSSDVQEGISPAERNALKQAAKFHDTPEIKILDNLGRTVREVSL</sequence>
<reference evidence="2 3" key="1">
    <citation type="submission" date="2013-01" db="EMBL/GenBank/DDBJ databases">
        <authorList>
            <person name="Bench S."/>
        </authorList>
    </citation>
    <scope>NUCLEOTIDE SEQUENCE [LARGE SCALE GENOMIC DNA]</scope>
    <source>
        <strain evidence="2 3">WH 0402</strain>
    </source>
</reference>
<dbReference type="InterPro" id="IPR022044">
    <property type="entry name" value="TcdB_toxin_mid/C"/>
</dbReference>
<accession>T2JU08</accession>
<feature type="domain" description="Insecticide toxin TcdB middle/C-terminal" evidence="1">
    <location>
        <begin position="103"/>
        <end position="222"/>
    </location>
</feature>
<evidence type="ECO:0000259" key="1">
    <source>
        <dbReference type="Pfam" id="PF12255"/>
    </source>
</evidence>
<dbReference type="Proteomes" id="UP000018130">
    <property type="component" value="Unassembled WGS sequence"/>
</dbReference>
<protein>
    <submittedName>
        <fullName evidence="2">Esterase ybfF</fullName>
    </submittedName>
</protein>
<dbReference type="EMBL" id="CAQN01000946">
    <property type="protein sequence ID" value="CCQ69293.1"/>
    <property type="molecule type" value="Genomic_DNA"/>
</dbReference>